<dbReference type="PROSITE" id="PS51999">
    <property type="entry name" value="ZF_GRF"/>
    <property type="match status" value="1"/>
</dbReference>
<dbReference type="InterPro" id="IPR010666">
    <property type="entry name" value="Znf_GRF"/>
</dbReference>
<reference evidence="8" key="2">
    <citation type="submission" date="2018-03" db="EMBL/GenBank/DDBJ databases">
        <title>The Triticum urartu genome reveals the dynamic nature of wheat genome evolution.</title>
        <authorList>
            <person name="Ling H."/>
            <person name="Ma B."/>
            <person name="Shi X."/>
            <person name="Liu H."/>
            <person name="Dong L."/>
            <person name="Sun H."/>
            <person name="Cao Y."/>
            <person name="Gao Q."/>
            <person name="Zheng S."/>
            <person name="Li Y."/>
            <person name="Yu Y."/>
            <person name="Du H."/>
            <person name="Qi M."/>
            <person name="Li Y."/>
            <person name="Yu H."/>
            <person name="Cui Y."/>
            <person name="Wang N."/>
            <person name="Chen C."/>
            <person name="Wu H."/>
            <person name="Zhao Y."/>
            <person name="Zhang J."/>
            <person name="Li Y."/>
            <person name="Zhou W."/>
            <person name="Zhang B."/>
            <person name="Hu W."/>
            <person name="Eijk M."/>
            <person name="Tang J."/>
            <person name="Witsenboer H."/>
            <person name="Zhao S."/>
            <person name="Li Z."/>
            <person name="Zhang A."/>
            <person name="Wang D."/>
            <person name="Liang C."/>
        </authorList>
    </citation>
    <scope>NUCLEOTIDE SEQUENCE [LARGE SCALE GENOMIC DNA]</scope>
    <source>
        <strain evidence="8">cv. G1812</strain>
    </source>
</reference>
<dbReference type="EnsemblPlants" id="TuG1812G0400001720.01.T01">
    <property type="protein sequence ID" value="TuG1812G0400001720.01.T01"/>
    <property type="gene ID" value="TuG1812G0400001720.01"/>
</dbReference>
<keyword evidence="9" id="KW-1185">Reference proteome</keyword>
<dbReference type="RefSeq" id="XP_048570656.1">
    <property type="nucleotide sequence ID" value="XM_048714699.1"/>
</dbReference>
<name>A0A8R7Q401_TRIUA</name>
<keyword evidence="5" id="KW-0175">Coiled coil</keyword>
<keyword evidence="6" id="KW-1133">Transmembrane helix</keyword>
<evidence type="ECO:0000256" key="1">
    <source>
        <dbReference type="ARBA" id="ARBA00022723"/>
    </source>
</evidence>
<keyword evidence="1" id="KW-0479">Metal-binding</keyword>
<protein>
    <recommendedName>
        <fullName evidence="7">GRF-type domain-containing protein</fullName>
    </recommendedName>
</protein>
<dbReference type="RefSeq" id="XP_048570657.1">
    <property type="nucleotide sequence ID" value="XM_048714700.1"/>
</dbReference>
<dbReference type="PANTHER" id="PTHR35163">
    <property type="entry name" value="OS02G0467300 PROTEIN"/>
    <property type="match status" value="1"/>
</dbReference>
<sequence length="273" mass="29857">MRIRLATKRMQSGQMGCHARNGVGRVCIFIFAVTPLSLLRFNPWPFFLYPNPLLQIPSCEGDAPARSCTMERRRGHAPWRGVGNNVFNQAGGSVNGGLDQTDGGSVNQGGGGGSGTGCDMDGEWIVTSELSFGSKKAMKGACGIRVSNEGFGAAECGCKLTPVIRVCNEGFDAGRRFLSCPYEGLNSCGYLRWMDDAWQGRSRVVIGKLANDNQKLQNALLDKEQDIQRMKKERNKLDEQRKSREKLDLFLVLVVLASVVIYALVALVSRGFV</sequence>
<keyword evidence="6" id="KW-0472">Membrane</keyword>
<evidence type="ECO:0000256" key="5">
    <source>
        <dbReference type="SAM" id="Coils"/>
    </source>
</evidence>
<dbReference type="Proteomes" id="UP000015106">
    <property type="component" value="Chromosome 4"/>
</dbReference>
<dbReference type="Gramene" id="TuG1812G0400001720.01.T01">
    <property type="protein sequence ID" value="TuG1812G0400001720.01.T01"/>
    <property type="gene ID" value="TuG1812G0400001720.01"/>
</dbReference>
<dbReference type="PANTHER" id="PTHR35163:SF12">
    <property type="entry name" value="OS05G0134500 PROTEIN"/>
    <property type="match status" value="1"/>
</dbReference>
<keyword evidence="2 4" id="KW-0863">Zinc-finger</keyword>
<feature type="domain" description="GRF-type" evidence="7">
    <location>
        <begin position="156"/>
        <end position="197"/>
    </location>
</feature>
<dbReference type="Gramene" id="TuG1812U0000286500.01.T01">
    <property type="protein sequence ID" value="TuG1812U0000286500.01.T01"/>
    <property type="gene ID" value="TuG1812U0000286500.01"/>
</dbReference>
<reference evidence="8" key="3">
    <citation type="submission" date="2022-06" db="UniProtKB">
        <authorList>
            <consortium name="EnsemblPlants"/>
        </authorList>
    </citation>
    <scope>IDENTIFICATION</scope>
</reference>
<reference evidence="9" key="1">
    <citation type="journal article" date="2013" name="Nature">
        <title>Draft genome of the wheat A-genome progenitor Triticum urartu.</title>
        <authorList>
            <person name="Ling H.Q."/>
            <person name="Zhao S."/>
            <person name="Liu D."/>
            <person name="Wang J."/>
            <person name="Sun H."/>
            <person name="Zhang C."/>
            <person name="Fan H."/>
            <person name="Li D."/>
            <person name="Dong L."/>
            <person name="Tao Y."/>
            <person name="Gao C."/>
            <person name="Wu H."/>
            <person name="Li Y."/>
            <person name="Cui Y."/>
            <person name="Guo X."/>
            <person name="Zheng S."/>
            <person name="Wang B."/>
            <person name="Yu K."/>
            <person name="Liang Q."/>
            <person name="Yang W."/>
            <person name="Lou X."/>
            <person name="Chen J."/>
            <person name="Feng M."/>
            <person name="Jian J."/>
            <person name="Zhang X."/>
            <person name="Luo G."/>
            <person name="Jiang Y."/>
            <person name="Liu J."/>
            <person name="Wang Z."/>
            <person name="Sha Y."/>
            <person name="Zhang B."/>
            <person name="Wu H."/>
            <person name="Tang D."/>
            <person name="Shen Q."/>
            <person name="Xue P."/>
            <person name="Zou S."/>
            <person name="Wang X."/>
            <person name="Liu X."/>
            <person name="Wang F."/>
            <person name="Yang Y."/>
            <person name="An X."/>
            <person name="Dong Z."/>
            <person name="Zhang K."/>
            <person name="Zhang X."/>
            <person name="Luo M.C."/>
            <person name="Dvorak J."/>
            <person name="Tong Y."/>
            <person name="Wang J."/>
            <person name="Yang H."/>
            <person name="Li Z."/>
            <person name="Wang D."/>
            <person name="Zhang A."/>
            <person name="Wang J."/>
        </authorList>
    </citation>
    <scope>NUCLEOTIDE SEQUENCE</scope>
    <source>
        <strain evidence="9">cv. G1812</strain>
    </source>
</reference>
<dbReference type="GO" id="GO:0008270">
    <property type="term" value="F:zinc ion binding"/>
    <property type="evidence" value="ECO:0007669"/>
    <property type="project" value="UniProtKB-KW"/>
</dbReference>
<dbReference type="AlphaFoldDB" id="A0A8R7Q401"/>
<evidence type="ECO:0000256" key="6">
    <source>
        <dbReference type="SAM" id="Phobius"/>
    </source>
</evidence>
<dbReference type="EnsemblPlants" id="TuG1812U0000286500.01.T01">
    <property type="protein sequence ID" value="TuG1812U0000286500.01.T01"/>
    <property type="gene ID" value="TuG1812U0000286500.01"/>
</dbReference>
<accession>A0A8R7Q401</accession>
<evidence type="ECO:0000313" key="8">
    <source>
        <dbReference type="EnsemblPlants" id="TuG1812G0400001720.01.T01"/>
    </source>
</evidence>
<dbReference type="RefSeq" id="XP_048570658.1">
    <property type="nucleotide sequence ID" value="XM_048714701.1"/>
</dbReference>
<evidence type="ECO:0000256" key="3">
    <source>
        <dbReference type="ARBA" id="ARBA00022833"/>
    </source>
</evidence>
<feature type="transmembrane region" description="Helical" evidence="6">
    <location>
        <begin position="249"/>
        <end position="268"/>
    </location>
</feature>
<dbReference type="KEGG" id="tua:125526956"/>
<feature type="coiled-coil region" evidence="5">
    <location>
        <begin position="206"/>
        <end position="247"/>
    </location>
</feature>
<gene>
    <name evidence="8" type="primary">LOC125551453</name>
</gene>
<keyword evidence="6" id="KW-0812">Transmembrane</keyword>
<evidence type="ECO:0000256" key="2">
    <source>
        <dbReference type="ARBA" id="ARBA00022771"/>
    </source>
</evidence>
<organism evidence="8 9">
    <name type="scientific">Triticum urartu</name>
    <name type="common">Red wild einkorn</name>
    <name type="synonym">Crithodium urartu</name>
    <dbReference type="NCBI Taxonomy" id="4572"/>
    <lineage>
        <taxon>Eukaryota</taxon>
        <taxon>Viridiplantae</taxon>
        <taxon>Streptophyta</taxon>
        <taxon>Embryophyta</taxon>
        <taxon>Tracheophyta</taxon>
        <taxon>Spermatophyta</taxon>
        <taxon>Magnoliopsida</taxon>
        <taxon>Liliopsida</taxon>
        <taxon>Poales</taxon>
        <taxon>Poaceae</taxon>
        <taxon>BOP clade</taxon>
        <taxon>Pooideae</taxon>
        <taxon>Triticodae</taxon>
        <taxon>Triticeae</taxon>
        <taxon>Triticinae</taxon>
        <taxon>Triticum</taxon>
    </lineage>
</organism>
<dbReference type="OrthoDB" id="706007at2759"/>
<dbReference type="GeneID" id="125551453"/>
<dbReference type="KEGG" id="tua:125551453"/>
<evidence type="ECO:0000313" key="9">
    <source>
        <dbReference type="Proteomes" id="UP000015106"/>
    </source>
</evidence>
<evidence type="ECO:0000259" key="7">
    <source>
        <dbReference type="PROSITE" id="PS51999"/>
    </source>
</evidence>
<keyword evidence="3" id="KW-0862">Zinc</keyword>
<evidence type="ECO:0000256" key="4">
    <source>
        <dbReference type="PROSITE-ProRule" id="PRU01343"/>
    </source>
</evidence>
<proteinExistence type="predicted"/>